<keyword evidence="2" id="KW-1185">Reference proteome</keyword>
<proteinExistence type="predicted"/>
<name>A0ABS8A9C8_9BACT</name>
<evidence type="ECO:0000313" key="2">
    <source>
        <dbReference type="Proteomes" id="UP001165297"/>
    </source>
</evidence>
<accession>A0ABS8A9C8</accession>
<protein>
    <submittedName>
        <fullName evidence="1">Uncharacterized protein</fullName>
    </submittedName>
</protein>
<gene>
    <name evidence="1" type="ORF">LGH70_03025</name>
</gene>
<organism evidence="1 2">
    <name type="scientific">Hymenobacter nitidus</name>
    <dbReference type="NCBI Taxonomy" id="2880929"/>
    <lineage>
        <taxon>Bacteria</taxon>
        <taxon>Pseudomonadati</taxon>
        <taxon>Bacteroidota</taxon>
        <taxon>Cytophagia</taxon>
        <taxon>Cytophagales</taxon>
        <taxon>Hymenobacteraceae</taxon>
        <taxon>Hymenobacter</taxon>
    </lineage>
</organism>
<evidence type="ECO:0000313" key="1">
    <source>
        <dbReference type="EMBL" id="MCB2376537.1"/>
    </source>
</evidence>
<dbReference type="EMBL" id="JAJADQ010000001">
    <property type="protein sequence ID" value="MCB2376537.1"/>
    <property type="molecule type" value="Genomic_DNA"/>
</dbReference>
<reference evidence="1" key="1">
    <citation type="submission" date="2021-10" db="EMBL/GenBank/DDBJ databases">
        <authorList>
            <person name="Dean J.D."/>
            <person name="Kim M.K."/>
            <person name="Newey C.N."/>
            <person name="Stoker T.S."/>
            <person name="Thompson D.W."/>
            <person name="Grose J.H."/>
        </authorList>
    </citation>
    <scope>NUCLEOTIDE SEQUENCE</scope>
    <source>
        <strain evidence="1">BT635</strain>
    </source>
</reference>
<dbReference type="RefSeq" id="WP_226182557.1">
    <property type="nucleotide sequence ID" value="NZ_JAJADQ010000001.1"/>
</dbReference>
<comment type="caution">
    <text evidence="1">The sequence shown here is derived from an EMBL/GenBank/DDBJ whole genome shotgun (WGS) entry which is preliminary data.</text>
</comment>
<sequence>MPLVYSSLTDRALCDAATDEIDFELLTYSARDVNSDLDDKRAERLQNSATAQLATVEARLASAEAILALPSITADEREKHENELSL</sequence>
<dbReference type="Proteomes" id="UP001165297">
    <property type="component" value="Unassembled WGS sequence"/>
</dbReference>